<dbReference type="Proteomes" id="UP000582974">
    <property type="component" value="Unassembled WGS sequence"/>
</dbReference>
<evidence type="ECO:0000256" key="1">
    <source>
        <dbReference type="SAM" id="MobiDB-lite"/>
    </source>
</evidence>
<feature type="region of interest" description="Disordered" evidence="1">
    <location>
        <begin position="38"/>
        <end position="62"/>
    </location>
</feature>
<dbReference type="RefSeq" id="WP_180893631.1">
    <property type="nucleotide sequence ID" value="NZ_JACCKD010000005.1"/>
</dbReference>
<reference evidence="2 3" key="1">
    <citation type="submission" date="2020-07" db="EMBL/GenBank/DDBJ databases">
        <title>Genome of Haloechinothrix sp.</title>
        <authorList>
            <person name="Tang S.-K."/>
            <person name="Yang L."/>
            <person name="Zhu W.-Y."/>
        </authorList>
    </citation>
    <scope>NUCLEOTIDE SEQUENCE [LARGE SCALE GENOMIC DNA]</scope>
    <source>
        <strain evidence="2 3">YIM 98757</strain>
    </source>
</reference>
<dbReference type="AlphaFoldDB" id="A0A838AC35"/>
<keyword evidence="3" id="KW-1185">Reference proteome</keyword>
<sequence length="62" mass="6571">MSSKVSAYTVISIDQHSARTTFEAVPWAMYGRMPDYVASAKPATPPGTGQPELGQAANKLTS</sequence>
<name>A0A838AC35_9PSEU</name>
<evidence type="ECO:0000313" key="3">
    <source>
        <dbReference type="Proteomes" id="UP000582974"/>
    </source>
</evidence>
<protein>
    <submittedName>
        <fullName evidence="2">Uncharacterized protein</fullName>
    </submittedName>
</protein>
<dbReference type="EMBL" id="JACCKD010000005">
    <property type="protein sequence ID" value="MBA0126793.1"/>
    <property type="molecule type" value="Genomic_DNA"/>
</dbReference>
<evidence type="ECO:0000313" key="2">
    <source>
        <dbReference type="EMBL" id="MBA0126793.1"/>
    </source>
</evidence>
<proteinExistence type="predicted"/>
<organism evidence="2 3">
    <name type="scientific">Haloechinothrix aidingensis</name>
    <dbReference type="NCBI Taxonomy" id="2752311"/>
    <lineage>
        <taxon>Bacteria</taxon>
        <taxon>Bacillati</taxon>
        <taxon>Actinomycetota</taxon>
        <taxon>Actinomycetes</taxon>
        <taxon>Pseudonocardiales</taxon>
        <taxon>Pseudonocardiaceae</taxon>
        <taxon>Haloechinothrix</taxon>
    </lineage>
</organism>
<accession>A0A838AC35</accession>
<gene>
    <name evidence="2" type="ORF">H0B56_14680</name>
</gene>
<comment type="caution">
    <text evidence="2">The sequence shown here is derived from an EMBL/GenBank/DDBJ whole genome shotgun (WGS) entry which is preliminary data.</text>
</comment>